<comment type="caution">
    <text evidence="1">The sequence shown here is derived from an EMBL/GenBank/DDBJ whole genome shotgun (WGS) entry which is preliminary data.</text>
</comment>
<dbReference type="RefSeq" id="WP_063478629.1">
    <property type="nucleotide sequence ID" value="NZ_CP147845.1"/>
</dbReference>
<dbReference type="GeneID" id="97557567"/>
<dbReference type="AlphaFoldDB" id="A0A163K8E9"/>
<protein>
    <submittedName>
        <fullName evidence="1">Uncharacterized protein</fullName>
    </submittedName>
</protein>
<sequence>MASILDFLRSEKRVSEIATVLNQDSAKIHDALNYAIDILQLQIEDPNLTGLDLDDIVEMQTGGIYVNPFRDEQVDETMKRYIATRKIRSE</sequence>
<evidence type="ECO:0000313" key="2">
    <source>
        <dbReference type="Proteomes" id="UP000076796"/>
    </source>
</evidence>
<dbReference type="EMBL" id="LWMH01000001">
    <property type="protein sequence ID" value="KZS47053.1"/>
    <property type="molecule type" value="Genomic_DNA"/>
</dbReference>
<accession>A0A163K8E9</accession>
<evidence type="ECO:0000313" key="1">
    <source>
        <dbReference type="EMBL" id="KZS47053.1"/>
    </source>
</evidence>
<organism evidence="1 2">
    <name type="scientific">Paenibacillus glucanolyticus</name>
    <dbReference type="NCBI Taxonomy" id="59843"/>
    <lineage>
        <taxon>Bacteria</taxon>
        <taxon>Bacillati</taxon>
        <taxon>Bacillota</taxon>
        <taxon>Bacilli</taxon>
        <taxon>Bacillales</taxon>
        <taxon>Paenibacillaceae</taxon>
        <taxon>Paenibacillus</taxon>
    </lineage>
</organism>
<name>A0A163K8E9_9BACL</name>
<reference evidence="1" key="1">
    <citation type="journal article" date="2016" name="Genome Announc.">
        <title>Draft genomes of two strains of Paenibacillus glucanolyticus with capability to degrade lignocellulose.</title>
        <authorList>
            <person name="Mathews S.L."/>
            <person name="Pawlak J."/>
            <person name="Grunden A.M."/>
        </authorList>
    </citation>
    <scope>NUCLEOTIDE SEQUENCE [LARGE SCALE GENOMIC DNA]</scope>
    <source>
        <strain evidence="1">SLM1</strain>
    </source>
</reference>
<gene>
    <name evidence="1" type="ORF">AWU65_14525</name>
</gene>
<proteinExistence type="predicted"/>
<dbReference type="Proteomes" id="UP000076796">
    <property type="component" value="Unassembled WGS sequence"/>
</dbReference>
<keyword evidence="2" id="KW-1185">Reference proteome</keyword>